<dbReference type="Pfam" id="PF00795">
    <property type="entry name" value="CN_hydrolase"/>
    <property type="match status" value="1"/>
</dbReference>
<dbReference type="InterPro" id="IPR052737">
    <property type="entry name" value="Omega-amidase_YafV"/>
</dbReference>
<dbReference type="CDD" id="cd07575">
    <property type="entry name" value="Xc-1258_like"/>
    <property type="match status" value="1"/>
</dbReference>
<dbReference type="InterPro" id="IPR003010">
    <property type="entry name" value="C-N_Hydrolase"/>
</dbReference>
<keyword evidence="2" id="KW-0378">Hydrolase</keyword>
<comment type="catalytic activity">
    <reaction evidence="4">
        <text>a monoamide of a dicarboxylate + H2O = a dicarboxylate + NH4(+)</text>
        <dbReference type="Rhea" id="RHEA:11716"/>
        <dbReference type="ChEBI" id="CHEBI:15377"/>
        <dbReference type="ChEBI" id="CHEBI:28938"/>
        <dbReference type="ChEBI" id="CHEBI:28965"/>
        <dbReference type="ChEBI" id="CHEBI:77450"/>
        <dbReference type="EC" id="3.5.1.3"/>
    </reaction>
</comment>
<comment type="caution">
    <text evidence="7">The sequence shown here is derived from an EMBL/GenBank/DDBJ whole genome shotgun (WGS) entry which is preliminary data.</text>
</comment>
<keyword evidence="8" id="KW-1185">Reference proteome</keyword>
<dbReference type="SUPFAM" id="SSF56317">
    <property type="entry name" value="Carbon-nitrogen hydrolase"/>
    <property type="match status" value="1"/>
</dbReference>
<evidence type="ECO:0000256" key="5">
    <source>
        <dbReference type="ARBA" id="ARBA00072139"/>
    </source>
</evidence>
<dbReference type="OrthoDB" id="9811121at2"/>
<dbReference type="Proteomes" id="UP000029736">
    <property type="component" value="Unassembled WGS sequence"/>
</dbReference>
<evidence type="ECO:0000259" key="6">
    <source>
        <dbReference type="PROSITE" id="PS50263"/>
    </source>
</evidence>
<feature type="domain" description="CN hydrolase" evidence="6">
    <location>
        <begin position="5"/>
        <end position="237"/>
    </location>
</feature>
<organism evidence="7 8">
    <name type="scientific">Phaeodactylibacter xiamenensis</name>
    <dbReference type="NCBI Taxonomy" id="1524460"/>
    <lineage>
        <taxon>Bacteria</taxon>
        <taxon>Pseudomonadati</taxon>
        <taxon>Bacteroidota</taxon>
        <taxon>Saprospiria</taxon>
        <taxon>Saprospirales</taxon>
        <taxon>Haliscomenobacteraceae</taxon>
        <taxon>Phaeodactylibacter</taxon>
    </lineage>
</organism>
<dbReference type="STRING" id="1524460.IX84_10730"/>
<evidence type="ECO:0000256" key="3">
    <source>
        <dbReference type="ARBA" id="ARBA00039118"/>
    </source>
</evidence>
<dbReference type="PROSITE" id="PS50263">
    <property type="entry name" value="CN_HYDROLASE"/>
    <property type="match status" value="1"/>
</dbReference>
<protein>
    <recommendedName>
        <fullName evidence="5">Omega-amidase YafV</fullName>
        <ecNumber evidence="3">3.5.1.3</ecNumber>
    </recommendedName>
</protein>
<accession>A0A098SB01</accession>
<reference evidence="7 8" key="1">
    <citation type="journal article" date="2014" name="Int. J. Syst. Evol. Microbiol.">
        <title>Phaeodactylibacter xiamenensis gen. nov., sp. nov., a member of the family Saprospiraceae isolated from the marine alga Phaeodactylum tricornutum.</title>
        <authorList>
            <person name="Chen Z.Jr."/>
            <person name="Lei X."/>
            <person name="Lai Q."/>
            <person name="Li Y."/>
            <person name="Zhang B."/>
            <person name="Zhang J."/>
            <person name="Zhang H."/>
            <person name="Yang L."/>
            <person name="Zheng W."/>
            <person name="Tian Y."/>
            <person name="Yu Z."/>
            <person name="Xu H.Jr."/>
            <person name="Zheng T."/>
        </authorList>
    </citation>
    <scope>NUCLEOTIDE SEQUENCE [LARGE SCALE GENOMIC DNA]</scope>
    <source>
        <strain evidence="7 8">KD52</strain>
    </source>
</reference>
<dbReference type="PANTHER" id="PTHR47799:SF1">
    <property type="entry name" value="OMEGA-AMIDASE YAFV"/>
    <property type="match status" value="1"/>
</dbReference>
<evidence type="ECO:0000256" key="1">
    <source>
        <dbReference type="ARBA" id="ARBA00010613"/>
    </source>
</evidence>
<dbReference type="EC" id="3.5.1.3" evidence="3"/>
<evidence type="ECO:0000313" key="7">
    <source>
        <dbReference type="EMBL" id="KGE88272.1"/>
    </source>
</evidence>
<comment type="similarity">
    <text evidence="1">Belongs to the carbon-nitrogen hydrolase superfamily. NIT1/NIT2 family.</text>
</comment>
<dbReference type="RefSeq" id="WP_044219799.1">
    <property type="nucleotide sequence ID" value="NZ_JBKAGJ010000007.1"/>
</dbReference>
<dbReference type="EMBL" id="JPOS01000020">
    <property type="protein sequence ID" value="KGE88272.1"/>
    <property type="molecule type" value="Genomic_DNA"/>
</dbReference>
<proteinExistence type="inferred from homology"/>
<name>A0A098SB01_9BACT</name>
<evidence type="ECO:0000256" key="2">
    <source>
        <dbReference type="ARBA" id="ARBA00022801"/>
    </source>
</evidence>
<dbReference type="InterPro" id="IPR036526">
    <property type="entry name" value="C-N_Hydrolase_sf"/>
</dbReference>
<gene>
    <name evidence="7" type="ORF">IX84_10730</name>
</gene>
<dbReference type="PANTHER" id="PTHR47799">
    <property type="entry name" value="OMEGA-AMIDASE YAFV"/>
    <property type="match status" value="1"/>
</dbReference>
<sequence length="259" mass="29669">MKEQLTVSLLQTELAWEDPSANFGYLDRMLQRLQPGQTNLLILPEMFTTGFSMNAPCLAEPTKGRAYQWMAEKAAHLQAVVTGSIIAEVNGQYYNRLLWVRPDGTFSHYDKRHLFTLAGEEKVYQPGQTHLLTELKGWTIMPLICYDLRFPVWSRNTMGYDLLIYVANWPSKRRNAWKSLLVARAIENQAYTIGVNRVGEDGNGFPHAGDTSILDYAGDPLLQAADVESVFTVSLDPEKQDEFRRKLRFLDDRDTFELR</sequence>
<dbReference type="GO" id="GO:0050152">
    <property type="term" value="F:omega-amidase activity"/>
    <property type="evidence" value="ECO:0007669"/>
    <property type="project" value="UniProtKB-EC"/>
</dbReference>
<dbReference type="FunFam" id="3.60.110.10:FF:000004">
    <property type="entry name" value="Carbon-nitrogen hydrolase"/>
    <property type="match status" value="1"/>
</dbReference>
<dbReference type="NCBIfam" id="NF007757">
    <property type="entry name" value="PRK10438.1"/>
    <property type="match status" value="1"/>
</dbReference>
<dbReference type="Gene3D" id="3.60.110.10">
    <property type="entry name" value="Carbon-nitrogen hydrolase"/>
    <property type="match status" value="1"/>
</dbReference>
<dbReference type="GO" id="GO:0106008">
    <property type="term" value="F:2-oxoglutaramate amidase activity"/>
    <property type="evidence" value="ECO:0007669"/>
    <property type="project" value="TreeGrafter"/>
</dbReference>
<dbReference type="AlphaFoldDB" id="A0A098SB01"/>
<evidence type="ECO:0000313" key="8">
    <source>
        <dbReference type="Proteomes" id="UP000029736"/>
    </source>
</evidence>
<evidence type="ECO:0000256" key="4">
    <source>
        <dbReference type="ARBA" id="ARBA00052904"/>
    </source>
</evidence>